<reference evidence="3" key="1">
    <citation type="journal article" date="2019" name="Int. J. Syst. Evol. Microbiol.">
        <title>The Global Catalogue of Microorganisms (GCM) 10K type strain sequencing project: providing services to taxonomists for standard genome sequencing and annotation.</title>
        <authorList>
            <consortium name="The Broad Institute Genomics Platform"/>
            <consortium name="The Broad Institute Genome Sequencing Center for Infectious Disease"/>
            <person name="Wu L."/>
            <person name="Ma J."/>
        </authorList>
    </citation>
    <scope>NUCLEOTIDE SEQUENCE [LARGE SCALE GENOMIC DNA]</scope>
    <source>
        <strain evidence="3">NBRC 106348</strain>
    </source>
</reference>
<gene>
    <name evidence="2" type="ORF">GCM10025864_17040</name>
</gene>
<name>A0ABQ6HZU0_9MICO</name>
<comment type="caution">
    <text evidence="2">The sequence shown here is derived from an EMBL/GenBank/DDBJ whole genome shotgun (WGS) entry which is preliminary data.</text>
</comment>
<dbReference type="Proteomes" id="UP001157091">
    <property type="component" value="Unassembled WGS sequence"/>
</dbReference>
<proteinExistence type="predicted"/>
<protein>
    <recommendedName>
        <fullName evidence="1">Elongation factor G-binding protein C-terminal treble-clef zinc-finger domain-containing protein</fullName>
    </recommendedName>
</protein>
<dbReference type="InterPro" id="IPR032330">
    <property type="entry name" value="EF-G-binding_C"/>
</dbReference>
<dbReference type="EMBL" id="BSUK01000001">
    <property type="protein sequence ID" value="GMA23945.1"/>
    <property type="molecule type" value="Genomic_DNA"/>
</dbReference>
<organism evidence="2 3">
    <name type="scientific">Luteimicrobium album</name>
    <dbReference type="NCBI Taxonomy" id="1054550"/>
    <lineage>
        <taxon>Bacteria</taxon>
        <taxon>Bacillati</taxon>
        <taxon>Actinomycetota</taxon>
        <taxon>Actinomycetes</taxon>
        <taxon>Micrococcales</taxon>
        <taxon>Luteimicrobium</taxon>
    </lineage>
</organism>
<evidence type="ECO:0000259" key="1">
    <source>
        <dbReference type="Pfam" id="PF16571"/>
    </source>
</evidence>
<dbReference type="RefSeq" id="WP_284292846.1">
    <property type="nucleotide sequence ID" value="NZ_BSUK01000001.1"/>
</dbReference>
<sequence>MHPLTEKQIRASFVNASRREAAQATIPDLSALDWDRLDYLGWVDRKAPLLAYAVVPGTALDGGPTGVLLRATDPALRTRRSGVCAWCEDVVHTEDVSLYVARRAGASGRRGNTVGTLLCTEFLCSRNVRRRPTLAETGRDDADLRAAVIERRIAGLQERSARFLAEVLRTE</sequence>
<evidence type="ECO:0000313" key="2">
    <source>
        <dbReference type="EMBL" id="GMA23945.1"/>
    </source>
</evidence>
<dbReference type="Pfam" id="PF16571">
    <property type="entry name" value="FBP_C"/>
    <property type="match status" value="1"/>
</dbReference>
<keyword evidence="3" id="KW-1185">Reference proteome</keyword>
<evidence type="ECO:0000313" key="3">
    <source>
        <dbReference type="Proteomes" id="UP001157091"/>
    </source>
</evidence>
<feature type="domain" description="Elongation factor G-binding protein C-terminal treble-clef zinc-finger" evidence="1">
    <location>
        <begin position="8"/>
        <end position="167"/>
    </location>
</feature>
<accession>A0ABQ6HZU0</accession>